<evidence type="ECO:0000313" key="2">
    <source>
        <dbReference type="Proteomes" id="UP001163223"/>
    </source>
</evidence>
<protein>
    <submittedName>
        <fullName evidence="1">IS630 family transposase</fullName>
    </submittedName>
</protein>
<proteinExistence type="predicted"/>
<organism evidence="1 2">
    <name type="scientific">Antarcticirhabdus aurantiaca</name>
    <dbReference type="NCBI Taxonomy" id="2606717"/>
    <lineage>
        <taxon>Bacteria</taxon>
        <taxon>Pseudomonadati</taxon>
        <taxon>Pseudomonadota</taxon>
        <taxon>Alphaproteobacteria</taxon>
        <taxon>Hyphomicrobiales</taxon>
        <taxon>Aurantimonadaceae</taxon>
        <taxon>Antarcticirhabdus</taxon>
    </lineage>
</organism>
<reference evidence="1" key="1">
    <citation type="submission" date="2022-11" db="EMBL/GenBank/DDBJ databases">
        <title>beta-Carotene-producing bacterium, Jeongeuplla avenae sp. nov., alleviates the salt stress of Arabidopsis seedlings.</title>
        <authorList>
            <person name="Jiang L."/>
            <person name="Lee J."/>
        </authorList>
    </citation>
    <scope>NUCLEOTIDE SEQUENCE</scope>
    <source>
        <strain evidence="1">DY_R2A_6</strain>
    </source>
</reference>
<sequence>MRAAREAHPDKRIALWFQDEARVGQKGRTCHRWWAKGQRPPGPCDQRFEWAYIFGAVEPATGKAFSLVLPYADAAMMNLFLAQFAETIEQGVHIVMVLDGAGWHGEKALALPANITLVTLPPYSPELNPVERLWLYLRERFLSLRVFCDREHIIDACCQAWNAATAAPDRIRSLCLYPWIEEVSS</sequence>
<gene>
    <name evidence="1" type="ORF">OXU80_19595</name>
</gene>
<keyword evidence="2" id="KW-1185">Reference proteome</keyword>
<name>A0ACD4NJL8_9HYPH</name>
<accession>A0ACD4NJL8</accession>
<dbReference type="EMBL" id="CP113520">
    <property type="protein sequence ID" value="WAJ27048.1"/>
    <property type="molecule type" value="Genomic_DNA"/>
</dbReference>
<evidence type="ECO:0000313" key="1">
    <source>
        <dbReference type="EMBL" id="WAJ27048.1"/>
    </source>
</evidence>
<dbReference type="Proteomes" id="UP001163223">
    <property type="component" value="Chromosome"/>
</dbReference>